<name>A0A0H2MRL4_9PROT</name>
<proteinExistence type="predicted"/>
<evidence type="ECO:0000313" key="3">
    <source>
        <dbReference type="EMBL" id="KLN59310.1"/>
    </source>
</evidence>
<sequence>MTLLKDLMMLRKITVAAFAMGSLLSLSSQAVASEKLTVLLDWFVNPDHATLVVAKEKGFFSEQGLDVDLIVPADPNDPPKLVAAGKAELAVSYQPQLHLQVAEGLPLTRVGTLVATPLNSLVVLKDSPIKSIADLKGRKVGYSVGGFEDVILDAMLEKHGLDVSDVELINVNFTLSPSLISGQVDAVIGAFRNFELNQMDIVKKPGRAFYVEEEGVPSYDELILVANNQNVADPRFPRFLKALEQATIYLINHPQKSWNLFIKAYPDLNDELNRRAWKDTLPRFALRPAALDEGRYSDFADFLKAKDLIKETGDVSDYAVTIK</sequence>
<evidence type="ECO:0000259" key="2">
    <source>
        <dbReference type="Pfam" id="PF09084"/>
    </source>
</evidence>
<dbReference type="PANTHER" id="PTHR31528:SF3">
    <property type="entry name" value="THIAMINE BIOSYNTHESIS PROTEIN HI_0357-RELATED"/>
    <property type="match status" value="1"/>
</dbReference>
<protein>
    <submittedName>
        <fullName evidence="3">ABC transporter ATP-binding protein</fullName>
    </submittedName>
</protein>
<dbReference type="EMBL" id="LAQL01000017">
    <property type="protein sequence ID" value="KLN59310.1"/>
    <property type="molecule type" value="Genomic_DNA"/>
</dbReference>
<dbReference type="PANTHER" id="PTHR31528">
    <property type="entry name" value="4-AMINO-5-HYDROXYMETHYL-2-METHYLPYRIMIDINE PHOSPHATE SYNTHASE THI11-RELATED"/>
    <property type="match status" value="1"/>
</dbReference>
<feature type="chain" id="PRO_5002597121" evidence="1">
    <location>
        <begin position="33"/>
        <end position="323"/>
    </location>
</feature>
<organism evidence="3 4">
    <name type="scientific">Kiloniella spongiae</name>
    <dbReference type="NCBI Taxonomy" id="1489064"/>
    <lineage>
        <taxon>Bacteria</taxon>
        <taxon>Pseudomonadati</taxon>
        <taxon>Pseudomonadota</taxon>
        <taxon>Alphaproteobacteria</taxon>
        <taxon>Rhodospirillales</taxon>
        <taxon>Kiloniellaceae</taxon>
        <taxon>Kiloniella</taxon>
    </lineage>
</organism>
<dbReference type="GO" id="GO:0009228">
    <property type="term" value="P:thiamine biosynthetic process"/>
    <property type="evidence" value="ECO:0007669"/>
    <property type="project" value="InterPro"/>
</dbReference>
<accession>A0A0H2MRL4</accession>
<evidence type="ECO:0000256" key="1">
    <source>
        <dbReference type="SAM" id="SignalP"/>
    </source>
</evidence>
<dbReference type="InterPro" id="IPR027939">
    <property type="entry name" value="NMT1/THI5"/>
</dbReference>
<dbReference type="SUPFAM" id="SSF53850">
    <property type="entry name" value="Periplasmic binding protein-like II"/>
    <property type="match status" value="1"/>
</dbReference>
<keyword evidence="1" id="KW-0732">Signal</keyword>
<dbReference type="GO" id="GO:0005524">
    <property type="term" value="F:ATP binding"/>
    <property type="evidence" value="ECO:0007669"/>
    <property type="project" value="UniProtKB-KW"/>
</dbReference>
<dbReference type="STRING" id="1489064.WH96_18550"/>
<dbReference type="PATRIC" id="fig|1489064.4.peg.717"/>
<dbReference type="AlphaFoldDB" id="A0A0H2MRL4"/>
<dbReference type="CDD" id="cd13651">
    <property type="entry name" value="PBP2_ThiY"/>
    <property type="match status" value="1"/>
</dbReference>
<reference evidence="3 4" key="1">
    <citation type="submission" date="2015-03" db="EMBL/GenBank/DDBJ databases">
        <title>Genome Sequence of Kiloniella spongiae MEBiC09566, isolated from a marine sponge.</title>
        <authorList>
            <person name="Shao Z."/>
            <person name="Wang L."/>
            <person name="Li X."/>
        </authorList>
    </citation>
    <scope>NUCLEOTIDE SEQUENCE [LARGE SCALE GENOMIC DNA]</scope>
    <source>
        <strain evidence="3 4">MEBiC09566</strain>
    </source>
</reference>
<dbReference type="Gene3D" id="3.40.190.10">
    <property type="entry name" value="Periplasmic binding protein-like II"/>
    <property type="match status" value="2"/>
</dbReference>
<feature type="domain" description="SsuA/THI5-like" evidence="2">
    <location>
        <begin position="45"/>
        <end position="256"/>
    </location>
</feature>
<keyword evidence="3" id="KW-0547">Nucleotide-binding</keyword>
<dbReference type="Pfam" id="PF09084">
    <property type="entry name" value="NMT1"/>
    <property type="match status" value="1"/>
</dbReference>
<comment type="caution">
    <text evidence="3">The sequence shown here is derived from an EMBL/GenBank/DDBJ whole genome shotgun (WGS) entry which is preliminary data.</text>
</comment>
<feature type="signal peptide" evidence="1">
    <location>
        <begin position="1"/>
        <end position="32"/>
    </location>
</feature>
<dbReference type="Proteomes" id="UP000035444">
    <property type="component" value="Unassembled WGS sequence"/>
</dbReference>
<keyword evidence="4" id="KW-1185">Reference proteome</keyword>
<dbReference type="InterPro" id="IPR015168">
    <property type="entry name" value="SsuA/THI5"/>
</dbReference>
<gene>
    <name evidence="3" type="ORF">WH96_18550</name>
</gene>
<keyword evidence="3" id="KW-0067">ATP-binding</keyword>
<evidence type="ECO:0000313" key="4">
    <source>
        <dbReference type="Proteomes" id="UP000035444"/>
    </source>
</evidence>